<evidence type="ECO:0008006" key="4">
    <source>
        <dbReference type="Google" id="ProtNLM"/>
    </source>
</evidence>
<evidence type="ECO:0000313" key="2">
    <source>
        <dbReference type="EMBL" id="QYC38617.1"/>
    </source>
</evidence>
<reference evidence="2 3" key="1">
    <citation type="journal article" date="2021" name="ACS Chem. Biol.">
        <title>Genomic-Led Discovery of a Novel Glycopeptide Antibiotic by Nonomuraea coxensis DSM 45129.</title>
        <authorList>
            <person name="Yushchuk O."/>
            <person name="Vior N.M."/>
            <person name="Andreo-Vidal A."/>
            <person name="Berini F."/>
            <person name="Ruckert C."/>
            <person name="Busche T."/>
            <person name="Binda E."/>
            <person name="Kalinowski J."/>
            <person name="Truman A.W."/>
            <person name="Marinelli F."/>
        </authorList>
    </citation>
    <scope>NUCLEOTIDE SEQUENCE [LARGE SCALE GENOMIC DNA]</scope>
    <source>
        <strain evidence="2 3">DSM 45129</strain>
    </source>
</reference>
<dbReference type="Proteomes" id="UP000824681">
    <property type="component" value="Chromosome"/>
</dbReference>
<evidence type="ECO:0000256" key="1">
    <source>
        <dbReference type="SAM" id="MobiDB-lite"/>
    </source>
</evidence>
<proteinExistence type="predicted"/>
<evidence type="ECO:0000313" key="3">
    <source>
        <dbReference type="Proteomes" id="UP000824681"/>
    </source>
</evidence>
<accession>A0ABX8TT19</accession>
<organism evidence="2 3">
    <name type="scientific">Nonomuraea coxensis DSM 45129</name>
    <dbReference type="NCBI Taxonomy" id="1122611"/>
    <lineage>
        <taxon>Bacteria</taxon>
        <taxon>Bacillati</taxon>
        <taxon>Actinomycetota</taxon>
        <taxon>Actinomycetes</taxon>
        <taxon>Streptosporangiales</taxon>
        <taxon>Streptosporangiaceae</taxon>
        <taxon>Nonomuraea</taxon>
    </lineage>
</organism>
<keyword evidence="3" id="KW-1185">Reference proteome</keyword>
<feature type="compositionally biased region" description="Basic and acidic residues" evidence="1">
    <location>
        <begin position="269"/>
        <end position="283"/>
    </location>
</feature>
<dbReference type="Pfam" id="PF23716">
    <property type="entry name" value="DUF7158"/>
    <property type="match status" value="1"/>
</dbReference>
<dbReference type="RefSeq" id="WP_020543663.1">
    <property type="nucleotide sequence ID" value="NZ_CP068985.1"/>
</dbReference>
<protein>
    <recommendedName>
        <fullName evidence="4">[acyl-carrier-protein] S-malonyltransferase</fullName>
    </recommendedName>
</protein>
<feature type="region of interest" description="Disordered" evidence="1">
    <location>
        <begin position="264"/>
        <end position="283"/>
    </location>
</feature>
<dbReference type="EMBL" id="CP068985">
    <property type="protein sequence ID" value="QYC38617.1"/>
    <property type="molecule type" value="Genomic_DNA"/>
</dbReference>
<sequence>MTSRPPATGAATAPGIGEVIGWVDGHPVPRELLGRRIAGLRRGPLKAALPAPGTAEARQLARWLTQVILTEVLCETTARAGGLAPLEGPPLDRLAAVELGSINAAAYNGSPWVRAMYEHVGAGAEVPSAWRTRPAGPRSGTHHVRHRLFPDRIAAEGAAVDDLESLGQVDLASLPAALAEAITRHPYGTLVGPVQDALGWHVALATPAATPPPLPTQPLDQEEATRPMPTHAQLQRLTGPLQAARRRTFARWLDRMRAEKVALVPGLEHPGDPRQPDNHHKHC</sequence>
<gene>
    <name evidence="2" type="ORF">Nocox_04950</name>
</gene>
<dbReference type="InterPro" id="IPR055582">
    <property type="entry name" value="DUF7158"/>
</dbReference>
<name>A0ABX8TT19_9ACTN</name>